<comment type="caution">
    <text evidence="2">The sequence shown here is derived from an EMBL/GenBank/DDBJ whole genome shotgun (WGS) entry which is preliminary data.</text>
</comment>
<keyword evidence="3" id="KW-1185">Reference proteome</keyword>
<evidence type="ECO:0000313" key="2">
    <source>
        <dbReference type="EMBL" id="PSJ42067.1"/>
    </source>
</evidence>
<protein>
    <submittedName>
        <fullName evidence="2">Uncharacterized protein</fullName>
    </submittedName>
</protein>
<feature type="region of interest" description="Disordered" evidence="1">
    <location>
        <begin position="165"/>
        <end position="203"/>
    </location>
</feature>
<gene>
    <name evidence="2" type="ORF">C7I55_07425</name>
</gene>
<evidence type="ECO:0000256" key="1">
    <source>
        <dbReference type="SAM" id="MobiDB-lite"/>
    </source>
</evidence>
<proteinExistence type="predicted"/>
<dbReference type="EMBL" id="PXYI01000002">
    <property type="protein sequence ID" value="PSJ42067.1"/>
    <property type="molecule type" value="Genomic_DNA"/>
</dbReference>
<name>A0A2P7QVS3_9SPHN</name>
<dbReference type="Proteomes" id="UP000241167">
    <property type="component" value="Unassembled WGS sequence"/>
</dbReference>
<reference evidence="2 3" key="1">
    <citation type="submission" date="2018-03" db="EMBL/GenBank/DDBJ databases">
        <title>The draft genome of Sphingosinicella sp. GL-C-18.</title>
        <authorList>
            <person name="Liu L."/>
            <person name="Li L."/>
            <person name="Liang L."/>
            <person name="Zhang X."/>
            <person name="Wang T."/>
        </authorList>
    </citation>
    <scope>NUCLEOTIDE SEQUENCE [LARGE SCALE GENOMIC DNA]</scope>
    <source>
        <strain evidence="2 3">GL-C-18</strain>
    </source>
</reference>
<sequence>MAGVAAVLWLSGCSNGDTTFEPNNGVEESSWSAWHAEKQQVDMVVAEAINEPGGGDYAKAADAIRNSSRPPAVKQFQVGQLIVGGIMEGGKRLPPESMEQGLRMMEDSAVAPGQKDEGAVQQLRMLFERGDPNPPNSFPRDPEVASCWLDVEEDRSNDAARCIALRRQRLPDVDAARRRSASADAARSAGDRVREQGAPPVRR</sequence>
<organism evidence="2 3">
    <name type="scientific">Allosphingosinicella deserti</name>
    <dbReference type="NCBI Taxonomy" id="2116704"/>
    <lineage>
        <taxon>Bacteria</taxon>
        <taxon>Pseudomonadati</taxon>
        <taxon>Pseudomonadota</taxon>
        <taxon>Alphaproteobacteria</taxon>
        <taxon>Sphingomonadales</taxon>
        <taxon>Sphingomonadaceae</taxon>
        <taxon>Allosphingosinicella</taxon>
    </lineage>
</organism>
<accession>A0A2P7QVS3</accession>
<dbReference type="AlphaFoldDB" id="A0A2P7QVS3"/>
<evidence type="ECO:0000313" key="3">
    <source>
        <dbReference type="Proteomes" id="UP000241167"/>
    </source>
</evidence>